<gene>
    <name evidence="7" type="ORF">D5H78_11935</name>
</gene>
<evidence type="ECO:0000256" key="6">
    <source>
        <dbReference type="SAM" id="Phobius"/>
    </source>
</evidence>
<dbReference type="Pfam" id="PF03706">
    <property type="entry name" value="LPG_synthase_TM"/>
    <property type="match status" value="1"/>
</dbReference>
<comment type="subcellular location">
    <subcellularLocation>
        <location evidence="1">Cell membrane</location>
        <topology evidence="1">Multi-pass membrane protein</topology>
    </subcellularLocation>
</comment>
<evidence type="ECO:0000256" key="3">
    <source>
        <dbReference type="ARBA" id="ARBA00022692"/>
    </source>
</evidence>
<proteinExistence type="predicted"/>
<feature type="transmembrane region" description="Helical" evidence="6">
    <location>
        <begin position="205"/>
        <end position="226"/>
    </location>
</feature>
<dbReference type="RefSeq" id="WP_119950721.1">
    <property type="nucleotide sequence ID" value="NZ_QZEZ01000005.1"/>
</dbReference>
<evidence type="ECO:0000313" key="7">
    <source>
        <dbReference type="EMBL" id="RJK95368.1"/>
    </source>
</evidence>
<name>A0A3A3Z1L1_9ACTN</name>
<dbReference type="OrthoDB" id="6057470at2"/>
<evidence type="ECO:0000256" key="4">
    <source>
        <dbReference type="ARBA" id="ARBA00022989"/>
    </source>
</evidence>
<evidence type="ECO:0000256" key="1">
    <source>
        <dbReference type="ARBA" id="ARBA00004651"/>
    </source>
</evidence>
<dbReference type="Proteomes" id="UP000265614">
    <property type="component" value="Unassembled WGS sequence"/>
</dbReference>
<keyword evidence="2" id="KW-1003">Cell membrane</keyword>
<dbReference type="AlphaFoldDB" id="A0A3A3Z1L1"/>
<evidence type="ECO:0000256" key="5">
    <source>
        <dbReference type="ARBA" id="ARBA00023136"/>
    </source>
</evidence>
<keyword evidence="4 6" id="KW-1133">Transmembrane helix</keyword>
<keyword evidence="8" id="KW-1185">Reference proteome</keyword>
<comment type="caution">
    <text evidence="7">The sequence shown here is derived from an EMBL/GenBank/DDBJ whole genome shotgun (WGS) entry which is preliminary data.</text>
</comment>
<sequence>MTPDAPAPPRRGAARWVRRALGLLAVGLLLAAAWSQRAALADAAGRIDAGRLVLAGLLVLLGLWTNMLSWRAVLAGLGSPLALPAAARVYLVAQIGKYLPGSLWPVLAQAELGREHGVPRVRSGVAAVAALVVGLVVGAVLAAAALGATATGAAREYWWVLLAVPVGLVALAPPVLQRLLDLALRLARRDADPHRVEGAALLRGAWWSAVTWVVFGAHVALLADALGADGRLLLVLCTGAYAVAWTVGFLVVVAPAGAGAREGALVLALAPVLERADALAVALLSRGLMLVGDLLAVGLALLGHRASRPRPGHRRTPP</sequence>
<feature type="transmembrane region" description="Helical" evidence="6">
    <location>
        <begin position="53"/>
        <end position="77"/>
    </location>
</feature>
<evidence type="ECO:0000256" key="2">
    <source>
        <dbReference type="ARBA" id="ARBA00022475"/>
    </source>
</evidence>
<keyword evidence="5 6" id="KW-0472">Membrane</keyword>
<evidence type="ECO:0000313" key="8">
    <source>
        <dbReference type="Proteomes" id="UP000265614"/>
    </source>
</evidence>
<dbReference type="EMBL" id="QZEZ01000005">
    <property type="protein sequence ID" value="RJK95368.1"/>
    <property type="molecule type" value="Genomic_DNA"/>
</dbReference>
<keyword evidence="3 6" id="KW-0812">Transmembrane</keyword>
<feature type="transmembrane region" description="Helical" evidence="6">
    <location>
        <begin position="233"/>
        <end position="258"/>
    </location>
</feature>
<organism evidence="7 8">
    <name type="scientific">Vallicoccus soli</name>
    <dbReference type="NCBI Taxonomy" id="2339232"/>
    <lineage>
        <taxon>Bacteria</taxon>
        <taxon>Bacillati</taxon>
        <taxon>Actinomycetota</taxon>
        <taxon>Actinomycetes</taxon>
        <taxon>Motilibacterales</taxon>
        <taxon>Vallicoccaceae</taxon>
        <taxon>Vallicoccus</taxon>
    </lineage>
</organism>
<dbReference type="InterPro" id="IPR022791">
    <property type="entry name" value="L-PG_synthase/AglD"/>
</dbReference>
<dbReference type="GO" id="GO:0005886">
    <property type="term" value="C:plasma membrane"/>
    <property type="evidence" value="ECO:0007669"/>
    <property type="project" value="UniProtKB-SubCell"/>
</dbReference>
<protein>
    <submittedName>
        <fullName evidence="7">UPF0104 family protein</fullName>
    </submittedName>
</protein>
<accession>A0A3A3Z1L1</accession>
<feature type="transmembrane region" description="Helical" evidence="6">
    <location>
        <begin position="157"/>
        <end position="176"/>
    </location>
</feature>
<feature type="transmembrane region" description="Helical" evidence="6">
    <location>
        <begin position="127"/>
        <end position="150"/>
    </location>
</feature>
<reference evidence="7 8" key="1">
    <citation type="submission" date="2018-09" db="EMBL/GenBank/DDBJ databases">
        <title>YIM 75000 draft genome.</title>
        <authorList>
            <person name="Tang S."/>
            <person name="Feng Y."/>
        </authorList>
    </citation>
    <scope>NUCLEOTIDE SEQUENCE [LARGE SCALE GENOMIC DNA]</scope>
    <source>
        <strain evidence="7 8">YIM 75000</strain>
    </source>
</reference>